<accession>A0A8E2AM81</accession>
<gene>
    <name evidence="1" type="ORF">OBBRIDRAFT_839418</name>
</gene>
<dbReference type="EMBL" id="KV722631">
    <property type="protein sequence ID" value="OCH84815.1"/>
    <property type="molecule type" value="Genomic_DNA"/>
</dbReference>
<sequence length="103" mass="11450">MPKGEKNDLADAGVLLQGILPDIDLRNWLGYPFFFGRSDAFQHASVMSKFLDNIIDSIDTTEFSMLGLDDSFVPEPTEKNPSVAFEDAEQDFDLVFSAIKTGQ</sequence>
<name>A0A8E2AM81_9APHY</name>
<evidence type="ECO:0000313" key="2">
    <source>
        <dbReference type="Proteomes" id="UP000250043"/>
    </source>
</evidence>
<proteinExistence type="predicted"/>
<reference evidence="1 2" key="1">
    <citation type="submission" date="2016-07" db="EMBL/GenBank/DDBJ databases">
        <title>Draft genome of the white-rot fungus Obba rivulosa 3A-2.</title>
        <authorList>
            <consortium name="DOE Joint Genome Institute"/>
            <person name="Miettinen O."/>
            <person name="Riley R."/>
            <person name="Acob R."/>
            <person name="Barry K."/>
            <person name="Cullen D."/>
            <person name="De Vries R."/>
            <person name="Hainaut M."/>
            <person name="Hatakka A."/>
            <person name="Henrissat B."/>
            <person name="Hilden K."/>
            <person name="Kuo R."/>
            <person name="Labutti K."/>
            <person name="Lipzen A."/>
            <person name="Makela M.R."/>
            <person name="Sandor L."/>
            <person name="Spatafora J.W."/>
            <person name="Grigoriev I.V."/>
            <person name="Hibbett D.S."/>
        </authorList>
    </citation>
    <scope>NUCLEOTIDE SEQUENCE [LARGE SCALE GENOMIC DNA]</scope>
    <source>
        <strain evidence="1 2">3A-2</strain>
    </source>
</reference>
<keyword evidence="2" id="KW-1185">Reference proteome</keyword>
<dbReference type="Proteomes" id="UP000250043">
    <property type="component" value="Unassembled WGS sequence"/>
</dbReference>
<evidence type="ECO:0000313" key="1">
    <source>
        <dbReference type="EMBL" id="OCH84815.1"/>
    </source>
</evidence>
<dbReference type="AlphaFoldDB" id="A0A8E2AM81"/>
<organism evidence="1 2">
    <name type="scientific">Obba rivulosa</name>
    <dbReference type="NCBI Taxonomy" id="1052685"/>
    <lineage>
        <taxon>Eukaryota</taxon>
        <taxon>Fungi</taxon>
        <taxon>Dikarya</taxon>
        <taxon>Basidiomycota</taxon>
        <taxon>Agaricomycotina</taxon>
        <taxon>Agaricomycetes</taxon>
        <taxon>Polyporales</taxon>
        <taxon>Gelatoporiaceae</taxon>
        <taxon>Obba</taxon>
    </lineage>
</organism>
<protein>
    <submittedName>
        <fullName evidence="1">Uncharacterized protein</fullName>
    </submittedName>
</protein>